<evidence type="ECO:0000256" key="13">
    <source>
        <dbReference type="ARBA" id="ARBA00063295"/>
    </source>
</evidence>
<comment type="similarity">
    <text evidence="3">Belongs to the ZC3H15/TMA46 family.</text>
</comment>
<keyword evidence="21" id="KW-1185">Reference proteome</keyword>
<keyword evidence="9" id="KW-0560">Oxidoreductase</keyword>
<keyword evidence="17" id="KW-0175">Coiled coil</keyword>
<accession>A0A0C2GWG7</accession>
<dbReference type="AlphaFoldDB" id="A0A0C2GWG7"/>
<dbReference type="FunFam" id="3.40.50.920:FF:000004">
    <property type="entry name" value="2-oxoisovalerate dehydrogenase subunit beta 1, mitochondrial"/>
    <property type="match status" value="1"/>
</dbReference>
<dbReference type="Pfam" id="PF16543">
    <property type="entry name" value="DFRP_C"/>
    <property type="match status" value="1"/>
</dbReference>
<evidence type="ECO:0000256" key="12">
    <source>
        <dbReference type="ARBA" id="ARBA00057409"/>
    </source>
</evidence>
<evidence type="ECO:0000256" key="4">
    <source>
        <dbReference type="ARBA" id="ARBA00012277"/>
    </source>
</evidence>
<keyword evidence="6 16" id="KW-0863">Zinc-finger</keyword>
<dbReference type="Gene3D" id="3.40.50.920">
    <property type="match status" value="1"/>
</dbReference>
<comment type="cofactor">
    <cofactor evidence="1">
        <name>thiamine diphosphate</name>
        <dbReference type="ChEBI" id="CHEBI:58937"/>
    </cofactor>
</comment>
<dbReference type="GO" id="GO:0003863">
    <property type="term" value="F:branched-chain 2-oxo acid dehydrogenase activity"/>
    <property type="evidence" value="ECO:0007669"/>
    <property type="project" value="UniProtKB-EC"/>
</dbReference>
<dbReference type="CDD" id="cd07036">
    <property type="entry name" value="TPP_PYR_E1-PDHc-beta_like"/>
    <property type="match status" value="1"/>
</dbReference>
<keyword evidence="5 16" id="KW-0479">Metal-binding</keyword>
<dbReference type="GO" id="GO:0008270">
    <property type="term" value="F:zinc ion binding"/>
    <property type="evidence" value="ECO:0007669"/>
    <property type="project" value="UniProtKB-KW"/>
</dbReference>
<dbReference type="OrthoDB" id="878at2759"/>
<evidence type="ECO:0000256" key="14">
    <source>
        <dbReference type="ARBA" id="ARBA00071568"/>
    </source>
</evidence>
<evidence type="ECO:0000259" key="19">
    <source>
        <dbReference type="PROSITE" id="PS50103"/>
    </source>
</evidence>
<comment type="function">
    <text evidence="12">Together with BCKDHA forms the heterotetrameric E1 subunit of the mitochondrial branched-chain alpha-ketoacid dehydrogenase (BCKD) complex. The BCKD complex catalyzes the multi-step oxidative decarboxylation of alpha-ketoacids derived from the branched-chain amino-acids valine, leucine and isoleucine producing CO2 and acyl-CoA which is subsequently utilized to produce energy. The E1 subunit catalyzes the first step with the decarboxylation of the alpha-ketoacid forming an enzyme-product intermediate. A reductive acylation mediated by the lipoylamide cofactor of E2 extracts the acyl group from the E1 active site for the next step of the reaction.</text>
</comment>
<dbReference type="SUPFAM" id="SSF90229">
    <property type="entry name" value="CCCH zinc finger"/>
    <property type="match status" value="1"/>
</dbReference>
<evidence type="ECO:0000256" key="15">
    <source>
        <dbReference type="ARBA" id="ARBA00082400"/>
    </source>
</evidence>
<evidence type="ECO:0000256" key="17">
    <source>
        <dbReference type="SAM" id="Coils"/>
    </source>
</evidence>
<dbReference type="PANTHER" id="PTHR42980">
    <property type="entry name" value="2-OXOISOVALERATE DEHYDROGENASE SUBUNIT BETA-RELATED"/>
    <property type="match status" value="1"/>
</dbReference>
<dbReference type="PANTHER" id="PTHR42980:SF1">
    <property type="entry name" value="2-OXOISOVALERATE DEHYDROGENASE SUBUNIT BETA, MITOCHONDRIAL"/>
    <property type="match status" value="1"/>
</dbReference>
<reference evidence="20 21" key="1">
    <citation type="submission" date="2013-12" db="EMBL/GenBank/DDBJ databases">
        <title>Draft genome of the parsitic nematode Ancylostoma duodenale.</title>
        <authorList>
            <person name="Mitreva M."/>
        </authorList>
    </citation>
    <scope>NUCLEOTIDE SEQUENCE [LARGE SCALE GENOMIC DNA]</scope>
    <source>
        <strain evidence="20 21">Zhejiang</strain>
    </source>
</reference>
<feature type="coiled-coil region" evidence="17">
    <location>
        <begin position="108"/>
        <end position="140"/>
    </location>
</feature>
<dbReference type="EMBL" id="KN730117">
    <property type="protein sequence ID" value="KIH61451.1"/>
    <property type="molecule type" value="Genomic_DNA"/>
</dbReference>
<evidence type="ECO:0000313" key="20">
    <source>
        <dbReference type="EMBL" id="KIH61451.1"/>
    </source>
</evidence>
<dbReference type="InterPro" id="IPR009014">
    <property type="entry name" value="Transketo_C/PFOR_II"/>
</dbReference>
<keyword evidence="7 16" id="KW-0862">Zinc</keyword>
<evidence type="ECO:0000256" key="5">
    <source>
        <dbReference type="ARBA" id="ARBA00022723"/>
    </source>
</evidence>
<evidence type="ECO:0000256" key="2">
    <source>
        <dbReference type="ARBA" id="ARBA00004305"/>
    </source>
</evidence>
<dbReference type="Proteomes" id="UP000054047">
    <property type="component" value="Unassembled WGS sequence"/>
</dbReference>
<dbReference type="InterPro" id="IPR033248">
    <property type="entry name" value="Transketolase_C"/>
</dbReference>
<comment type="subunit">
    <text evidence="13">Heterotetramer of 2 alpha/BCKDHA and 2 beta chains/BCKDHB that forms the branched-chain alpha-keto acid decarboxylase (E1) component of the BCKD complex. The branched-chain alpha-ketoacid dehydrogenase is a large complex composed of three major building blocks E1, E2 and E3. It is organized around E2, a 24-meric cubic core composed of DBT, to which are associated 6 to 12 copies of E1, and approximately 6 copies of the dehydrogenase E3, a DLD dimer.</text>
</comment>
<feature type="region of interest" description="Disordered" evidence="18">
    <location>
        <begin position="46"/>
        <end position="81"/>
    </location>
</feature>
<evidence type="ECO:0000256" key="9">
    <source>
        <dbReference type="ARBA" id="ARBA00023002"/>
    </source>
</evidence>
<dbReference type="EC" id="1.2.4.4" evidence="4"/>
<dbReference type="FunFam" id="3.40.50.970:FF:000001">
    <property type="entry name" value="Pyruvate dehydrogenase E1 beta subunit"/>
    <property type="match status" value="1"/>
</dbReference>
<organism evidence="20 21">
    <name type="scientific">Ancylostoma duodenale</name>
    <dbReference type="NCBI Taxonomy" id="51022"/>
    <lineage>
        <taxon>Eukaryota</taxon>
        <taxon>Metazoa</taxon>
        <taxon>Ecdysozoa</taxon>
        <taxon>Nematoda</taxon>
        <taxon>Chromadorea</taxon>
        <taxon>Rhabditida</taxon>
        <taxon>Rhabditina</taxon>
        <taxon>Rhabditomorpha</taxon>
        <taxon>Strongyloidea</taxon>
        <taxon>Ancylostomatidae</taxon>
        <taxon>Ancylostomatinae</taxon>
        <taxon>Ancylostoma</taxon>
    </lineage>
</organism>
<dbReference type="InterPro" id="IPR005475">
    <property type="entry name" value="Transketolase-like_Pyr-bd"/>
</dbReference>
<evidence type="ECO:0000256" key="6">
    <source>
        <dbReference type="ARBA" id="ARBA00022771"/>
    </source>
</evidence>
<keyword evidence="8" id="KW-0809">Transit peptide</keyword>
<name>A0A0C2GWG7_9BILA</name>
<dbReference type="Pfam" id="PF02780">
    <property type="entry name" value="Transketolase_C"/>
    <property type="match status" value="1"/>
</dbReference>
<evidence type="ECO:0000256" key="11">
    <source>
        <dbReference type="ARBA" id="ARBA00051764"/>
    </source>
</evidence>
<dbReference type="Gene3D" id="4.10.1000.10">
    <property type="entry name" value="Zinc finger, CCCH-type"/>
    <property type="match status" value="1"/>
</dbReference>
<dbReference type="InterPro" id="IPR029061">
    <property type="entry name" value="THDP-binding"/>
</dbReference>
<evidence type="ECO:0000256" key="18">
    <source>
        <dbReference type="SAM" id="MobiDB-lite"/>
    </source>
</evidence>
<evidence type="ECO:0000256" key="7">
    <source>
        <dbReference type="ARBA" id="ARBA00022833"/>
    </source>
</evidence>
<evidence type="ECO:0000256" key="10">
    <source>
        <dbReference type="ARBA" id="ARBA00023128"/>
    </source>
</evidence>
<dbReference type="GO" id="GO:0007584">
    <property type="term" value="P:response to nutrient"/>
    <property type="evidence" value="ECO:0007669"/>
    <property type="project" value="TreeGrafter"/>
</dbReference>
<evidence type="ECO:0000313" key="21">
    <source>
        <dbReference type="Proteomes" id="UP000054047"/>
    </source>
</evidence>
<feature type="domain" description="C3H1-type" evidence="19">
    <location>
        <begin position="159"/>
        <end position="186"/>
    </location>
</feature>
<dbReference type="SUPFAM" id="SSF52922">
    <property type="entry name" value="TK C-terminal domain-like"/>
    <property type="match status" value="1"/>
</dbReference>
<dbReference type="Gene3D" id="3.40.50.970">
    <property type="match status" value="1"/>
</dbReference>
<dbReference type="PROSITE" id="PS50103">
    <property type="entry name" value="ZF_C3H1"/>
    <property type="match status" value="1"/>
</dbReference>
<dbReference type="Gene3D" id="6.20.400.10">
    <property type="match status" value="1"/>
</dbReference>
<gene>
    <name evidence="20" type="ORF">ANCDUO_08279</name>
</gene>
<evidence type="ECO:0000256" key="1">
    <source>
        <dbReference type="ARBA" id="ARBA00001964"/>
    </source>
</evidence>
<feature type="zinc finger region" description="C3H1-type" evidence="16">
    <location>
        <begin position="159"/>
        <end position="186"/>
    </location>
</feature>
<dbReference type="Pfam" id="PF02779">
    <property type="entry name" value="Transket_pyr"/>
    <property type="match status" value="1"/>
</dbReference>
<evidence type="ECO:0000256" key="8">
    <source>
        <dbReference type="ARBA" id="ARBA00022946"/>
    </source>
</evidence>
<sequence length="812" mass="90739">MGSDKSDYGVQSNNDVRFNLAMHVMVVHCKSSLFWIRALDVRASVTDRPTQSQTYKRAAHNHSKTMPPKQQPSKKAEQKRKEKIIEDKTFGMKNKKGAQNQKYVQQIQNQLRNNTAREQAKAAEAKKKKEMDELRDLNKLLRPVEQKVQRELFFPTDVDPKSVVCAFFKSGMCHKGAKCKFSHDLAVEQKTQKKNLYVDSRDLKKEEEDNMENWDENKLNEVVNKKHGEANKKLNQTTIVCKYFIQAVEESKYGWFWECPNGGDKYVLKKDKKKMEEQDKENQISLEELIEKERAALQGKNLTKITLQSFVAWKKRKLREKKEKEAEEEKAKKDKIKAGKALGMSGRDLFTFNADACVDDEDAEDVEFEKEEVDPDEKVFEIDNDFFKFEGMDDDLDEEIAPAGAAASAADGLSQGVAAVAINEELFDVDEELEGLTSDEDEPTASGAIEVELLVTMTSRTLTLALRNAPRLLQQSQRTAAHFTYMPSGVKPEVASAGGPVEKMNLCQAVNSALHIALAADESALVFGEDVAFGGEERVFNTPLCEQGIVGFAIGAAVGGSTAIAEIQFGDYIFPAYDQLVNEAAKYRYRSGDMFNCGALTVRATYGAVGHGGLYHSQSPEANFTHTPGLKVVIPRGPVQAKGLLLSCIRDPNPCIFFEPKILYRLAAEDVPTGDYMLPLSQAEVVKEGSDVTIVAWATQVHVALEAAQMAKEQLGVNVEVIDLQTIVPWDEDTIVKSVEKTGRLIVTHEAPITSGFGAEIAASIQRRCFLHLESPIERVCGFDPPFPPVHEPFYLPTKWRLIDAIKKSMNY</sequence>
<dbReference type="InterPro" id="IPR032378">
    <property type="entry name" value="ZC3H15/TMA46_C"/>
</dbReference>
<dbReference type="InterPro" id="IPR036855">
    <property type="entry name" value="Znf_CCCH_sf"/>
</dbReference>
<protein>
    <recommendedName>
        <fullName evidence="14">2-oxoisovalerate dehydrogenase subunit beta, mitochondrial</fullName>
        <ecNumber evidence="4">1.2.4.4</ecNumber>
    </recommendedName>
    <alternativeName>
        <fullName evidence="15">Branched-chain alpha-keto acid dehydrogenase E1 component beta chain</fullName>
    </alternativeName>
</protein>
<comment type="subcellular location">
    <subcellularLocation>
        <location evidence="2">Mitochondrion matrix</location>
    </subcellularLocation>
</comment>
<dbReference type="InterPro" id="IPR000571">
    <property type="entry name" value="Znf_CCCH"/>
</dbReference>
<proteinExistence type="inferred from homology"/>
<dbReference type="SMART" id="SM00356">
    <property type="entry name" value="ZnF_C3H1"/>
    <property type="match status" value="1"/>
</dbReference>
<comment type="catalytic activity">
    <reaction evidence="11">
        <text>N(6)-[(R)-lipoyl]-L-lysyl-[protein] + 3-methyl-2-oxobutanoate + H(+) = N(6)-[(R)-S(8)-2-methylpropanoyldihydrolipoyl]-L-lysyl-[protein] + CO2</text>
        <dbReference type="Rhea" id="RHEA:13457"/>
        <dbReference type="Rhea" id="RHEA-COMP:10474"/>
        <dbReference type="Rhea" id="RHEA-COMP:10497"/>
        <dbReference type="ChEBI" id="CHEBI:11851"/>
        <dbReference type="ChEBI" id="CHEBI:15378"/>
        <dbReference type="ChEBI" id="CHEBI:16526"/>
        <dbReference type="ChEBI" id="CHEBI:83099"/>
        <dbReference type="ChEBI" id="CHEBI:83142"/>
        <dbReference type="EC" id="1.2.4.4"/>
    </reaction>
    <physiologicalReaction direction="left-to-right" evidence="11">
        <dbReference type="Rhea" id="RHEA:13458"/>
    </physiologicalReaction>
</comment>
<dbReference type="GO" id="GO:0009083">
    <property type="term" value="P:branched-chain amino acid catabolic process"/>
    <property type="evidence" value="ECO:0007669"/>
    <property type="project" value="TreeGrafter"/>
</dbReference>
<dbReference type="SUPFAM" id="SSF52518">
    <property type="entry name" value="Thiamin diphosphate-binding fold (THDP-binding)"/>
    <property type="match status" value="1"/>
</dbReference>
<dbReference type="SMART" id="SM00861">
    <property type="entry name" value="Transket_pyr"/>
    <property type="match status" value="1"/>
</dbReference>
<keyword evidence="10" id="KW-0496">Mitochondrion</keyword>
<dbReference type="GO" id="GO:0005759">
    <property type="term" value="C:mitochondrial matrix"/>
    <property type="evidence" value="ECO:0007669"/>
    <property type="project" value="UniProtKB-SubCell"/>
</dbReference>
<feature type="coiled-coil region" evidence="17">
    <location>
        <begin position="272"/>
        <end position="339"/>
    </location>
</feature>
<evidence type="ECO:0000256" key="3">
    <source>
        <dbReference type="ARBA" id="ARBA00010043"/>
    </source>
</evidence>
<evidence type="ECO:0000256" key="16">
    <source>
        <dbReference type="PROSITE-ProRule" id="PRU00723"/>
    </source>
</evidence>